<evidence type="ECO:0008006" key="4">
    <source>
        <dbReference type="Google" id="ProtNLM"/>
    </source>
</evidence>
<gene>
    <name evidence="2" type="ORF">VTL71DRAFT_2119</name>
</gene>
<accession>A0ABR4C7Z4</accession>
<name>A0ABR4C7Z4_9HELO</name>
<dbReference type="EMBL" id="JAZHXI010000011">
    <property type="protein sequence ID" value="KAL2066048.1"/>
    <property type="molecule type" value="Genomic_DNA"/>
</dbReference>
<reference evidence="2 3" key="1">
    <citation type="journal article" date="2024" name="Commun. Biol.">
        <title>Comparative genomic analysis of thermophilic fungi reveals convergent evolutionary adaptations and gene losses.</title>
        <authorList>
            <person name="Steindorff A.S."/>
            <person name="Aguilar-Pontes M.V."/>
            <person name="Robinson A.J."/>
            <person name="Andreopoulos B."/>
            <person name="LaButti K."/>
            <person name="Kuo A."/>
            <person name="Mondo S."/>
            <person name="Riley R."/>
            <person name="Otillar R."/>
            <person name="Haridas S."/>
            <person name="Lipzen A."/>
            <person name="Grimwood J."/>
            <person name="Schmutz J."/>
            <person name="Clum A."/>
            <person name="Reid I.D."/>
            <person name="Moisan M.C."/>
            <person name="Butler G."/>
            <person name="Nguyen T.T.M."/>
            <person name="Dewar K."/>
            <person name="Conant G."/>
            <person name="Drula E."/>
            <person name="Henrissat B."/>
            <person name="Hansel C."/>
            <person name="Singer S."/>
            <person name="Hutchinson M.I."/>
            <person name="de Vries R.P."/>
            <person name="Natvig D.O."/>
            <person name="Powell A.J."/>
            <person name="Tsang A."/>
            <person name="Grigoriev I.V."/>
        </authorList>
    </citation>
    <scope>NUCLEOTIDE SEQUENCE [LARGE SCALE GENOMIC DNA]</scope>
    <source>
        <strain evidence="2 3">CBS 494.80</strain>
    </source>
</reference>
<organism evidence="2 3">
    <name type="scientific">Oculimacula yallundae</name>
    <dbReference type="NCBI Taxonomy" id="86028"/>
    <lineage>
        <taxon>Eukaryota</taxon>
        <taxon>Fungi</taxon>
        <taxon>Dikarya</taxon>
        <taxon>Ascomycota</taxon>
        <taxon>Pezizomycotina</taxon>
        <taxon>Leotiomycetes</taxon>
        <taxon>Helotiales</taxon>
        <taxon>Ploettnerulaceae</taxon>
        <taxon>Oculimacula</taxon>
    </lineage>
</organism>
<feature type="region of interest" description="Disordered" evidence="1">
    <location>
        <begin position="8"/>
        <end position="47"/>
    </location>
</feature>
<comment type="caution">
    <text evidence="2">The sequence shown here is derived from an EMBL/GenBank/DDBJ whole genome shotgun (WGS) entry which is preliminary data.</text>
</comment>
<keyword evidence="3" id="KW-1185">Reference proteome</keyword>
<dbReference type="Proteomes" id="UP001595075">
    <property type="component" value="Unassembled WGS sequence"/>
</dbReference>
<evidence type="ECO:0000313" key="3">
    <source>
        <dbReference type="Proteomes" id="UP001595075"/>
    </source>
</evidence>
<feature type="compositionally biased region" description="Low complexity" evidence="1">
    <location>
        <begin position="26"/>
        <end position="38"/>
    </location>
</feature>
<proteinExistence type="predicted"/>
<evidence type="ECO:0000313" key="2">
    <source>
        <dbReference type="EMBL" id="KAL2066048.1"/>
    </source>
</evidence>
<evidence type="ECO:0000256" key="1">
    <source>
        <dbReference type="SAM" id="MobiDB-lite"/>
    </source>
</evidence>
<sequence>MHIKAFSKLRHKLSGGRSESSDPIETETLLENPPTTQPASPTSLRNSKTGCTSLSHICKKICHFREVPRQETPNIFDTLSGDLIIYLTNFLPVSSLALFAMTCRKAYNTLGSRYWEKMQEKDQLRNRMEFLEHLSRDLPPNYVPCHHCRILHYCKLRYRLVSCFWIKTEFSKTICEAERCSNTVGKHNFRVYQMALKMHRLGYNSDRWLQLLDYSRISTKLIRGYSIGMEAHHKIVGQSMLSSTQWTILIRHSMPIIKPTVGWEFPMCPHRMRIFYTTRALNLQHLAPCALVHDHALERCVRRSKTESCLKCPTEFDVRIEDCGYRGNAFIITRWQDLGEGRTVLDPRWWSHLNAHHTVNEAFQDAEGLNGPTLDDRSPVQSSFASIRDAYRDMEASAPDPMLRKSFTEKLYNASPILSLAATLEVHSGQV</sequence>
<protein>
    <recommendedName>
        <fullName evidence="4">F-box domain-containing protein</fullName>
    </recommendedName>
</protein>